<dbReference type="EMBL" id="JAWJEJ010000002">
    <property type="protein sequence ID" value="MDV3458789.1"/>
    <property type="molecule type" value="Genomic_DNA"/>
</dbReference>
<evidence type="ECO:0000313" key="3">
    <source>
        <dbReference type="Proteomes" id="UP001273531"/>
    </source>
</evidence>
<keyword evidence="1" id="KW-0472">Membrane</keyword>
<name>A0ABU3YBV5_9SPHN</name>
<dbReference type="Pfam" id="PF13858">
    <property type="entry name" value="DUF4199"/>
    <property type="match status" value="1"/>
</dbReference>
<keyword evidence="3" id="KW-1185">Reference proteome</keyword>
<comment type="caution">
    <text evidence="2">The sequence shown here is derived from an EMBL/GenBank/DDBJ whole genome shotgun (WGS) entry which is preliminary data.</text>
</comment>
<protein>
    <submittedName>
        <fullName evidence="2">DUF4199 domain-containing protein</fullName>
    </submittedName>
</protein>
<keyword evidence="1" id="KW-1133">Transmembrane helix</keyword>
<evidence type="ECO:0000256" key="1">
    <source>
        <dbReference type="SAM" id="Phobius"/>
    </source>
</evidence>
<feature type="transmembrane region" description="Helical" evidence="1">
    <location>
        <begin position="152"/>
        <end position="173"/>
    </location>
</feature>
<dbReference type="Proteomes" id="UP001273531">
    <property type="component" value="Unassembled WGS sequence"/>
</dbReference>
<sequence length="182" mass="19500">MLRFILNYGTIAGLMIGAPTFTLFVILRENHPGGAAGMAIGYSIMLFGLSMVFLAIKRRRDAQGGVIRFWPAFGMGLAISLVASVFYILAWEAALAITQVDYIGAYINAAIAEKRAQGASAAELAQFAAEMAAFKAQYADPLFRVPMTLTEILPVGLLVSLVSAGLLSNARFLPARRVPELA</sequence>
<dbReference type="InterPro" id="IPR025250">
    <property type="entry name" value="DUF4199"/>
</dbReference>
<proteinExistence type="predicted"/>
<feature type="transmembrane region" description="Helical" evidence="1">
    <location>
        <begin position="68"/>
        <end position="90"/>
    </location>
</feature>
<feature type="transmembrane region" description="Helical" evidence="1">
    <location>
        <begin position="5"/>
        <end position="27"/>
    </location>
</feature>
<organism evidence="2 3">
    <name type="scientific">Sphingomonas agrestis</name>
    <dbReference type="NCBI Taxonomy" id="3080540"/>
    <lineage>
        <taxon>Bacteria</taxon>
        <taxon>Pseudomonadati</taxon>
        <taxon>Pseudomonadota</taxon>
        <taxon>Alphaproteobacteria</taxon>
        <taxon>Sphingomonadales</taxon>
        <taxon>Sphingomonadaceae</taxon>
        <taxon>Sphingomonas</taxon>
    </lineage>
</organism>
<dbReference type="RefSeq" id="WP_317227960.1">
    <property type="nucleotide sequence ID" value="NZ_JAWJEJ010000002.1"/>
</dbReference>
<accession>A0ABU3YBV5</accession>
<reference evidence="2 3" key="1">
    <citation type="submission" date="2023-10" db="EMBL/GenBank/DDBJ databases">
        <title>Sphingomonas sp. HF-S4 16S ribosomal RNA gene Genome sequencing and assembly.</title>
        <authorList>
            <person name="Lee H."/>
        </authorList>
    </citation>
    <scope>NUCLEOTIDE SEQUENCE [LARGE SCALE GENOMIC DNA]</scope>
    <source>
        <strain evidence="2 3">HF-S4</strain>
    </source>
</reference>
<feature type="transmembrane region" description="Helical" evidence="1">
    <location>
        <begin position="33"/>
        <end position="56"/>
    </location>
</feature>
<gene>
    <name evidence="2" type="ORF">RZN05_17460</name>
</gene>
<keyword evidence="1" id="KW-0812">Transmembrane</keyword>
<evidence type="ECO:0000313" key="2">
    <source>
        <dbReference type="EMBL" id="MDV3458789.1"/>
    </source>
</evidence>